<feature type="domain" description="DUF4795" evidence="3">
    <location>
        <begin position="382"/>
        <end position="511"/>
    </location>
</feature>
<dbReference type="HOGENOM" id="CLU_398111_0_0_1"/>
<dbReference type="PANTHER" id="PTHR47080:SF1">
    <property type="entry name" value="CHROMOSOME 16 OPEN READING FRAME 96"/>
    <property type="match status" value="1"/>
</dbReference>
<feature type="compositionally biased region" description="Polar residues" evidence="2">
    <location>
        <begin position="523"/>
        <end position="548"/>
    </location>
</feature>
<evidence type="ECO:0000313" key="6">
    <source>
        <dbReference type="Proteomes" id="UP000015101"/>
    </source>
</evidence>
<evidence type="ECO:0000313" key="4">
    <source>
        <dbReference type="EMBL" id="ESO01188.1"/>
    </source>
</evidence>
<reference evidence="4 6" key="2">
    <citation type="journal article" date="2013" name="Nature">
        <title>Insights into bilaterian evolution from three spiralian genomes.</title>
        <authorList>
            <person name="Simakov O."/>
            <person name="Marletaz F."/>
            <person name="Cho S.J."/>
            <person name="Edsinger-Gonzales E."/>
            <person name="Havlak P."/>
            <person name="Hellsten U."/>
            <person name="Kuo D.H."/>
            <person name="Larsson T."/>
            <person name="Lv J."/>
            <person name="Arendt D."/>
            <person name="Savage R."/>
            <person name="Osoegawa K."/>
            <person name="de Jong P."/>
            <person name="Grimwood J."/>
            <person name="Chapman J.A."/>
            <person name="Shapiro H."/>
            <person name="Aerts A."/>
            <person name="Otillar R.P."/>
            <person name="Terry A.Y."/>
            <person name="Boore J.L."/>
            <person name="Grigoriev I.V."/>
            <person name="Lindberg D.R."/>
            <person name="Seaver E.C."/>
            <person name="Weisblat D.A."/>
            <person name="Putnam N.H."/>
            <person name="Rokhsar D.S."/>
        </authorList>
    </citation>
    <scope>NUCLEOTIDE SEQUENCE</scope>
</reference>
<dbReference type="KEGG" id="hro:HELRODRAFT_192399"/>
<dbReference type="CTD" id="20212265"/>
<dbReference type="RefSeq" id="XP_009020900.1">
    <property type="nucleotide sequence ID" value="XM_009022652.1"/>
</dbReference>
<evidence type="ECO:0000259" key="3">
    <source>
        <dbReference type="Pfam" id="PF16043"/>
    </source>
</evidence>
<keyword evidence="1" id="KW-0175">Coiled coil</keyword>
<dbReference type="InParanoid" id="T1FTW8"/>
<feature type="coiled-coil region" evidence="1">
    <location>
        <begin position="476"/>
        <end position="503"/>
    </location>
</feature>
<dbReference type="PANTHER" id="PTHR47080">
    <property type="entry name" value="CHROMOSOME 16 OPEN READING FRAME 96"/>
    <property type="match status" value="1"/>
</dbReference>
<dbReference type="EnsemblMetazoa" id="HelroT192399">
    <property type="protein sequence ID" value="HelroP192399"/>
    <property type="gene ID" value="HelroG192399"/>
</dbReference>
<dbReference type="InterPro" id="IPR032013">
    <property type="entry name" value="DUF4795"/>
</dbReference>
<evidence type="ECO:0000256" key="1">
    <source>
        <dbReference type="SAM" id="Coils"/>
    </source>
</evidence>
<dbReference type="EMBL" id="KB096830">
    <property type="protein sequence ID" value="ESO01188.1"/>
    <property type="molecule type" value="Genomic_DNA"/>
</dbReference>
<accession>T1FTW8</accession>
<dbReference type="GeneID" id="20212265"/>
<dbReference type="OrthoDB" id="5981048at2759"/>
<gene>
    <name evidence="5" type="primary">20212265</name>
    <name evidence="4" type="ORF">HELRODRAFT_192399</name>
</gene>
<proteinExistence type="predicted"/>
<evidence type="ECO:0000256" key="2">
    <source>
        <dbReference type="SAM" id="MobiDB-lite"/>
    </source>
</evidence>
<dbReference type="Proteomes" id="UP000015101">
    <property type="component" value="Unassembled WGS sequence"/>
</dbReference>
<organism evidence="5 6">
    <name type="scientific">Helobdella robusta</name>
    <name type="common">Californian leech</name>
    <dbReference type="NCBI Taxonomy" id="6412"/>
    <lineage>
        <taxon>Eukaryota</taxon>
        <taxon>Metazoa</taxon>
        <taxon>Spiralia</taxon>
        <taxon>Lophotrochozoa</taxon>
        <taxon>Annelida</taxon>
        <taxon>Clitellata</taxon>
        <taxon>Hirudinea</taxon>
        <taxon>Rhynchobdellida</taxon>
        <taxon>Glossiphoniidae</taxon>
        <taxon>Helobdella</taxon>
    </lineage>
</organism>
<feature type="region of interest" description="Disordered" evidence="2">
    <location>
        <begin position="516"/>
        <end position="559"/>
    </location>
</feature>
<dbReference type="STRING" id="6412.T1FTW8"/>
<keyword evidence="6" id="KW-1185">Reference proteome</keyword>
<reference evidence="6" key="1">
    <citation type="submission" date="2012-12" db="EMBL/GenBank/DDBJ databases">
        <authorList>
            <person name="Hellsten U."/>
            <person name="Grimwood J."/>
            <person name="Chapman J.A."/>
            <person name="Shapiro H."/>
            <person name="Aerts A."/>
            <person name="Otillar R.P."/>
            <person name="Terry A.Y."/>
            <person name="Boore J.L."/>
            <person name="Simakov O."/>
            <person name="Marletaz F."/>
            <person name="Cho S.-J."/>
            <person name="Edsinger-Gonzales E."/>
            <person name="Havlak P."/>
            <person name="Kuo D.-H."/>
            <person name="Larsson T."/>
            <person name="Lv J."/>
            <person name="Arendt D."/>
            <person name="Savage R."/>
            <person name="Osoegawa K."/>
            <person name="de Jong P."/>
            <person name="Lindberg D.R."/>
            <person name="Seaver E.C."/>
            <person name="Weisblat D.A."/>
            <person name="Putnam N.H."/>
            <person name="Grigoriev I.V."/>
            <person name="Rokhsar D.S."/>
        </authorList>
    </citation>
    <scope>NUCLEOTIDE SEQUENCE</scope>
</reference>
<name>T1FTW8_HELRO</name>
<sequence length="692" mass="76272">MSSFQDLVDLSFGGPEDGQVNFNALHSLMHAIVYKLKLSDEKALVDNETIEKIKEHTKNFALLKTLKERQPSNRHSHYSNYTTTQLHNHHSIGLNSFVGLVERLKILELFWEKLNSLPTNEIIIKTTEANVPNLTPLTDMWDKIKVAKTVEACEQGIKKKEAIEELGNVANQFEKNESMMASITARMGEGSLPNDDFFDNLPTWTLLEQLMKGSYENIYSGKEKREMGEKPLSEDMKKMLGDLGAMVAYNDELLARIQTIENNLQYLTDRAATKADIQKLNVKMAEVQGIASAVDRLLCRIQGSEDQLCCLRQVINKIYGCVSNNTSQGSSQGVIACLGGKGEGAQISKNSTSNPSGSGGGGVNDNQLKLFMDQLTKVECELDAIKRNLVSVDGIKADVQNLFSIVNELDENKLDKCLLASVLAHKADKSQVEDKVSQSCFENTCTGLSSVINDILTKILENDAECRNIFNQLEKMVQLKSDREELEALKDQLEAKLKCMAKNFMGLQKFISEEGEGDDSMNFKRNVNQNQNDAPTPNTQASTPQSKAPPSLPLNPGLSGNKMIRQFPLMVKGTELKGANPTGSGPATQHRVYDSIPTLPDVKEFVAACQQNLSQTMNTLRACLSGTKLAAPCKVGFAEKSNAVSRDSNEFSTNVTAKLADKTVYSALLIGSDQKNQLTMDFEGKTAEPSKD</sequence>
<dbReference type="Pfam" id="PF16043">
    <property type="entry name" value="DUF4795"/>
    <property type="match status" value="1"/>
</dbReference>
<reference evidence="5" key="3">
    <citation type="submission" date="2015-06" db="UniProtKB">
        <authorList>
            <consortium name="EnsemblMetazoa"/>
        </authorList>
    </citation>
    <scope>IDENTIFICATION</scope>
</reference>
<evidence type="ECO:0000313" key="5">
    <source>
        <dbReference type="EnsemblMetazoa" id="HelroP192399"/>
    </source>
</evidence>
<dbReference type="EMBL" id="AMQM01005170">
    <property type="status" value="NOT_ANNOTATED_CDS"/>
    <property type="molecule type" value="Genomic_DNA"/>
</dbReference>
<dbReference type="AlphaFoldDB" id="T1FTW8"/>
<protein>
    <recommendedName>
        <fullName evidence="3">DUF4795 domain-containing protein</fullName>
    </recommendedName>
</protein>